<gene>
    <name evidence="3" type="ORF">ACE3NQ_26055</name>
</gene>
<dbReference type="Pfam" id="PF07833">
    <property type="entry name" value="Cu_amine_oxidN1"/>
    <property type="match status" value="1"/>
</dbReference>
<evidence type="ECO:0000259" key="2">
    <source>
        <dbReference type="Pfam" id="PF07833"/>
    </source>
</evidence>
<dbReference type="Proteomes" id="UP001580407">
    <property type="component" value="Unassembled WGS sequence"/>
</dbReference>
<feature type="domain" description="Copper amine oxidase-like N-terminal" evidence="2">
    <location>
        <begin position="35"/>
        <end position="98"/>
    </location>
</feature>
<comment type="caution">
    <text evidence="3">The sequence shown here is derived from an EMBL/GenBank/DDBJ whole genome shotgun (WGS) entry which is preliminary data.</text>
</comment>
<evidence type="ECO:0000313" key="3">
    <source>
        <dbReference type="EMBL" id="MFB5684372.1"/>
    </source>
</evidence>
<keyword evidence="4" id="KW-1185">Reference proteome</keyword>
<dbReference type="RefSeq" id="WP_375528061.1">
    <property type="nucleotide sequence ID" value="NZ_JBHILM010000040.1"/>
</dbReference>
<dbReference type="EMBL" id="JBHILM010000040">
    <property type="protein sequence ID" value="MFB5684372.1"/>
    <property type="molecule type" value="Genomic_DNA"/>
</dbReference>
<dbReference type="InterPro" id="IPR012854">
    <property type="entry name" value="Cu_amine_oxidase-like_N"/>
</dbReference>
<feature type="signal peptide" evidence="1">
    <location>
        <begin position="1"/>
        <end position="24"/>
    </location>
</feature>
<keyword evidence="1" id="KW-0732">Signal</keyword>
<reference evidence="3 4" key="1">
    <citation type="submission" date="2024-09" db="EMBL/GenBank/DDBJ databases">
        <authorList>
            <person name="Ruan L."/>
        </authorList>
    </citation>
    <scope>NUCLEOTIDE SEQUENCE [LARGE SCALE GENOMIC DNA]</scope>
    <source>
        <strain evidence="3 4">D33</strain>
    </source>
</reference>
<name>A0ABV5BFY6_9BACL</name>
<evidence type="ECO:0000313" key="4">
    <source>
        <dbReference type="Proteomes" id="UP001580407"/>
    </source>
</evidence>
<protein>
    <submittedName>
        <fullName evidence="3">Stalk domain-containing protein</fullName>
    </submittedName>
</protein>
<sequence>MLNIKQLSCTLLLTLVSVGTTAAAADTPSLKLVQEGTEIITDLPPQIVDGHVMIPIRTAAKLWGKTIKYDAKAGVVEVSDRMKVIWEDKSKSIKLSGSPGEDGMYKRMGISTPVFTRNYLPIKNVTTNRDPQVITADVTGDGEEETVVITNIGYGTGLSLSEMVVLDADGSIIPHEDPLIAMMKQFTGRVTDEGVEVELNGKITKFPKAQIQADPAYLFGPAIGSVLYYSVENNTLNARAAVQISPAQFIGDLQMSYFYKNGILQAGQASFELYPEYQGN</sequence>
<accession>A0ABV5BFY6</accession>
<dbReference type="InterPro" id="IPR036582">
    <property type="entry name" value="Mao_N_sf"/>
</dbReference>
<evidence type="ECO:0000256" key="1">
    <source>
        <dbReference type="SAM" id="SignalP"/>
    </source>
</evidence>
<proteinExistence type="predicted"/>
<feature type="chain" id="PRO_5046004651" evidence="1">
    <location>
        <begin position="25"/>
        <end position="280"/>
    </location>
</feature>
<dbReference type="SUPFAM" id="SSF55383">
    <property type="entry name" value="Copper amine oxidase, domain N"/>
    <property type="match status" value="1"/>
</dbReference>
<organism evidence="3 4">
    <name type="scientific">Paenibacillus terreus</name>
    <dbReference type="NCBI Taxonomy" id="1387834"/>
    <lineage>
        <taxon>Bacteria</taxon>
        <taxon>Bacillati</taxon>
        <taxon>Bacillota</taxon>
        <taxon>Bacilli</taxon>
        <taxon>Bacillales</taxon>
        <taxon>Paenibacillaceae</taxon>
        <taxon>Paenibacillus</taxon>
    </lineage>
</organism>